<evidence type="ECO:0000256" key="1">
    <source>
        <dbReference type="SAM" id="Coils"/>
    </source>
</evidence>
<organism evidence="2">
    <name type="scientific">Bacteroides faecis</name>
    <dbReference type="NCBI Taxonomy" id="674529"/>
    <lineage>
        <taxon>Bacteria</taxon>
        <taxon>Pseudomonadati</taxon>
        <taxon>Bacteroidota</taxon>
        <taxon>Bacteroidia</taxon>
        <taxon>Bacteroidales</taxon>
        <taxon>Bacteroidaceae</taxon>
        <taxon>Bacteroides</taxon>
    </lineage>
</organism>
<evidence type="ECO:0000313" key="2">
    <source>
        <dbReference type="EMBL" id="VYT24609.1"/>
    </source>
</evidence>
<dbReference type="AlphaFoldDB" id="A0A6N2V2G9"/>
<keyword evidence="1" id="KW-0175">Coiled coil</keyword>
<protein>
    <submittedName>
        <fullName evidence="2">Uncharacterized protein</fullName>
    </submittedName>
</protein>
<dbReference type="EMBL" id="CACRSZ010000049">
    <property type="protein sequence ID" value="VYT24609.1"/>
    <property type="molecule type" value="Genomic_DNA"/>
</dbReference>
<feature type="coiled-coil region" evidence="1">
    <location>
        <begin position="36"/>
        <end position="66"/>
    </location>
</feature>
<gene>
    <name evidence="2" type="ORF">BFLFYP10_01972</name>
</gene>
<sequence>MLFRKSFQTKIDGANRVFTATVEKLKNIQTDITAKVEKNHARVQKLTNENEELESMKAKAGRQIEEISKFII</sequence>
<proteinExistence type="predicted"/>
<dbReference type="RefSeq" id="WP_156729787.1">
    <property type="nucleotide sequence ID" value="NZ_CACRSZ010000049.1"/>
</dbReference>
<accession>A0A6N2V2G9</accession>
<name>A0A6N2V2G9_9BACE</name>
<reference evidence="2" key="1">
    <citation type="submission" date="2019-11" db="EMBL/GenBank/DDBJ databases">
        <authorList>
            <person name="Feng L."/>
        </authorList>
    </citation>
    <scope>NUCLEOTIDE SEQUENCE</scope>
    <source>
        <strain evidence="2">BfaecisLFYP10</strain>
    </source>
</reference>